<reference evidence="1" key="1">
    <citation type="journal article" date="2014" name="Genome Biol. Evol.">
        <title>Pangenome evidence for extensive interdomain horizontal transfer affecting lineage core and shell genes in uncultured planktonic thaumarchaeota and euryarchaeota.</title>
        <authorList>
            <person name="Deschamps P."/>
            <person name="Zivanovic Y."/>
            <person name="Moreira D."/>
            <person name="Rodriguez-Valera F."/>
            <person name="Lopez-Garcia P."/>
        </authorList>
    </citation>
    <scope>NUCLEOTIDE SEQUENCE</scope>
</reference>
<sequence>MKSDLIICQHCGNKILEYFSTNYNGKRGKCKSCNTDFPLE</sequence>
<dbReference type="AlphaFoldDB" id="A0A075GRL4"/>
<organism evidence="1">
    <name type="scientific">uncultured marine thaumarchaeote KM3_193_D11</name>
    <dbReference type="NCBI Taxonomy" id="1456082"/>
    <lineage>
        <taxon>Archaea</taxon>
        <taxon>Nitrososphaerota</taxon>
        <taxon>environmental samples</taxon>
    </lineage>
</organism>
<proteinExistence type="predicted"/>
<dbReference type="EMBL" id="KF900775">
    <property type="protein sequence ID" value="AIF06606.1"/>
    <property type="molecule type" value="Genomic_DNA"/>
</dbReference>
<evidence type="ECO:0000313" key="1">
    <source>
        <dbReference type="EMBL" id="AIF06606.1"/>
    </source>
</evidence>
<protein>
    <submittedName>
        <fullName evidence="1">Uncharacterized protein</fullName>
    </submittedName>
</protein>
<name>A0A075GRL4_9ARCH</name>
<accession>A0A075GRL4</accession>